<keyword evidence="4" id="KW-1185">Reference proteome</keyword>
<protein>
    <recommendedName>
        <fullName evidence="2">Antitoxin</fullName>
    </recommendedName>
</protein>
<comment type="caution">
    <text evidence="3">The sequence shown here is derived from an EMBL/GenBank/DDBJ whole genome shotgun (WGS) entry which is preliminary data.</text>
</comment>
<dbReference type="InterPro" id="IPR006442">
    <property type="entry name" value="Antitoxin_Phd/YefM"/>
</dbReference>
<reference evidence="3 4" key="1">
    <citation type="submission" date="2020-03" db="EMBL/GenBank/DDBJ databases">
        <title>Chryseoglobus sp. isolated from a deep-sea seamount.</title>
        <authorList>
            <person name="Zhang D.-C."/>
        </authorList>
    </citation>
    <scope>NUCLEOTIDE SEQUENCE [LARGE SCALE GENOMIC DNA]</scope>
    <source>
        <strain evidence="3 4">KN1116</strain>
    </source>
</reference>
<sequence>MGNQVNVHEAKTRLSELLARVERGDEIVIARGGVPVARLVAFEPSAERELGFLPGLDTPTSFFEPLPESELAAWEGVLGASPGESSP</sequence>
<evidence type="ECO:0000256" key="2">
    <source>
        <dbReference type="RuleBase" id="RU362080"/>
    </source>
</evidence>
<comment type="function">
    <text evidence="2">Antitoxin component of a type II toxin-antitoxin (TA) system.</text>
</comment>
<comment type="similarity">
    <text evidence="1 2">Belongs to the phD/YefM antitoxin family.</text>
</comment>
<dbReference type="AlphaFoldDB" id="A0A9E5JMW8"/>
<dbReference type="RefSeq" id="WP_152583108.1">
    <property type="nucleotide sequence ID" value="NZ_VIKT02000004.1"/>
</dbReference>
<evidence type="ECO:0000256" key="1">
    <source>
        <dbReference type="ARBA" id="ARBA00009981"/>
    </source>
</evidence>
<dbReference type="Proteomes" id="UP000818266">
    <property type="component" value="Unassembled WGS sequence"/>
</dbReference>
<proteinExistence type="inferred from homology"/>
<dbReference type="NCBIfam" id="TIGR01552">
    <property type="entry name" value="phd_fam"/>
    <property type="match status" value="1"/>
</dbReference>
<dbReference type="InterPro" id="IPR051416">
    <property type="entry name" value="phD-YefM_TA_antitoxins"/>
</dbReference>
<evidence type="ECO:0000313" key="3">
    <source>
        <dbReference type="EMBL" id="NHF62382.1"/>
    </source>
</evidence>
<dbReference type="InterPro" id="IPR036165">
    <property type="entry name" value="YefM-like_sf"/>
</dbReference>
<dbReference type="Gene3D" id="3.40.1620.10">
    <property type="entry name" value="YefM-like domain"/>
    <property type="match status" value="1"/>
</dbReference>
<accession>A0A9E5JMW8</accession>
<gene>
    <name evidence="3" type="ORF">FK219_003850</name>
</gene>
<dbReference type="Pfam" id="PF02604">
    <property type="entry name" value="PhdYeFM_antitox"/>
    <property type="match status" value="1"/>
</dbReference>
<evidence type="ECO:0000313" key="4">
    <source>
        <dbReference type="Proteomes" id="UP000818266"/>
    </source>
</evidence>
<organism evidence="3 4">
    <name type="scientific">Microcella pacifica</name>
    <dbReference type="NCBI Taxonomy" id="2591847"/>
    <lineage>
        <taxon>Bacteria</taxon>
        <taxon>Bacillati</taxon>
        <taxon>Actinomycetota</taxon>
        <taxon>Actinomycetes</taxon>
        <taxon>Micrococcales</taxon>
        <taxon>Microbacteriaceae</taxon>
        <taxon>Microcella</taxon>
    </lineage>
</organism>
<name>A0A9E5JMW8_9MICO</name>
<dbReference type="OrthoDB" id="33091at2"/>
<dbReference type="SUPFAM" id="SSF143120">
    <property type="entry name" value="YefM-like"/>
    <property type="match status" value="1"/>
</dbReference>
<dbReference type="PANTHER" id="PTHR35377">
    <property type="entry name" value="ANTITOXIN VAPB49-RELATED-RELATED"/>
    <property type="match status" value="1"/>
</dbReference>
<dbReference type="EMBL" id="VIKT02000004">
    <property type="protein sequence ID" value="NHF62382.1"/>
    <property type="molecule type" value="Genomic_DNA"/>
</dbReference>